<feature type="chain" id="PRO_5020599019" evidence="1">
    <location>
        <begin position="24"/>
        <end position="139"/>
    </location>
</feature>
<name>A0A4R3YKK3_9GAMM</name>
<keyword evidence="1" id="KW-0732">Signal</keyword>
<feature type="signal peptide" evidence="1">
    <location>
        <begin position="1"/>
        <end position="23"/>
    </location>
</feature>
<gene>
    <name evidence="2" type="ORF">EC912_105125</name>
</gene>
<evidence type="ECO:0000313" key="2">
    <source>
        <dbReference type="EMBL" id="TCV93265.1"/>
    </source>
</evidence>
<keyword evidence="3" id="KW-1185">Reference proteome</keyword>
<evidence type="ECO:0000256" key="1">
    <source>
        <dbReference type="SAM" id="SignalP"/>
    </source>
</evidence>
<dbReference type="EMBL" id="SMCS01000005">
    <property type="protein sequence ID" value="TCV93265.1"/>
    <property type="molecule type" value="Genomic_DNA"/>
</dbReference>
<dbReference type="Proteomes" id="UP000295645">
    <property type="component" value="Unassembled WGS sequence"/>
</dbReference>
<dbReference type="RefSeq" id="WP_132144921.1">
    <property type="nucleotide sequence ID" value="NZ_SMCS01000005.1"/>
</dbReference>
<evidence type="ECO:0000313" key="3">
    <source>
        <dbReference type="Proteomes" id="UP000295645"/>
    </source>
</evidence>
<sequence length="139" mass="15629">MRILSGSLARAIALICFVSPVCAQDCVLPTASTVSLPPLPEPVELVPVERDRADCTAHWCHLTHAELIAITHAISLYKKDMPKVKVFESDVTIEHRKVKVRLSAPRDAMYYLCHFGDPTLTIYIFDESGTRFEGRAYER</sequence>
<comment type="caution">
    <text evidence="2">The sequence shown here is derived from an EMBL/GenBank/DDBJ whole genome shotgun (WGS) entry which is preliminary data.</text>
</comment>
<protein>
    <submittedName>
        <fullName evidence="2">Uncharacterized protein</fullName>
    </submittedName>
</protein>
<reference evidence="2 3" key="1">
    <citation type="submission" date="2019-03" db="EMBL/GenBank/DDBJ databases">
        <title>Above-ground endophytic microbial communities from plants in different locations in the United States.</title>
        <authorList>
            <person name="Frank C."/>
        </authorList>
    </citation>
    <scope>NUCLEOTIDE SEQUENCE [LARGE SCALE GENOMIC DNA]</scope>
    <source>
        <strain evidence="2 3">LP_13_YM</strain>
    </source>
</reference>
<organism evidence="2 3">
    <name type="scientific">Luteibacter rhizovicinus</name>
    <dbReference type="NCBI Taxonomy" id="242606"/>
    <lineage>
        <taxon>Bacteria</taxon>
        <taxon>Pseudomonadati</taxon>
        <taxon>Pseudomonadota</taxon>
        <taxon>Gammaproteobacteria</taxon>
        <taxon>Lysobacterales</taxon>
        <taxon>Rhodanobacteraceae</taxon>
        <taxon>Luteibacter</taxon>
    </lineage>
</organism>
<proteinExistence type="predicted"/>
<accession>A0A4R3YKK3</accession>
<dbReference type="AlphaFoldDB" id="A0A4R3YKK3"/>